<keyword evidence="14" id="KW-1185">Reference proteome</keyword>
<feature type="region of interest" description="Disordered" evidence="11">
    <location>
        <begin position="105"/>
        <end position="128"/>
    </location>
</feature>
<keyword evidence="2" id="KW-0479">Metal-binding</keyword>
<reference evidence="14" key="1">
    <citation type="journal article" date="2017" name="Nat. Microbiol.">
        <title>Global analysis of biosynthetic gene clusters reveals vast potential of secondary metabolite production in Penicillium species.</title>
        <authorList>
            <person name="Nielsen J.C."/>
            <person name="Grijseels S."/>
            <person name="Prigent S."/>
            <person name="Ji B."/>
            <person name="Dainat J."/>
            <person name="Nielsen K.F."/>
            <person name="Frisvad J.C."/>
            <person name="Workman M."/>
            <person name="Nielsen J."/>
        </authorList>
    </citation>
    <scope>NUCLEOTIDE SEQUENCE [LARGE SCALE GENOMIC DNA]</scope>
    <source>
        <strain evidence="14">IBT 4502</strain>
    </source>
</reference>
<gene>
    <name evidence="13" type="ORF">PENPOL_c009G02875</name>
</gene>
<evidence type="ECO:0000256" key="5">
    <source>
        <dbReference type="ARBA" id="ARBA00023125"/>
    </source>
</evidence>
<protein>
    <recommendedName>
        <fullName evidence="9">Transcriptional activator of proteases prtT</fullName>
    </recommendedName>
    <alternativeName>
        <fullName evidence="10">Zn(2)-C6 zinc finger-containing protein prtT</fullName>
    </alternativeName>
</protein>
<evidence type="ECO:0000313" key="13">
    <source>
        <dbReference type="EMBL" id="OQD63326.1"/>
    </source>
</evidence>
<dbReference type="Gene3D" id="4.10.240.10">
    <property type="entry name" value="Zn(2)-C6 fungal-type DNA-binding domain"/>
    <property type="match status" value="1"/>
</dbReference>
<evidence type="ECO:0000256" key="1">
    <source>
        <dbReference type="ARBA" id="ARBA00004123"/>
    </source>
</evidence>
<dbReference type="PANTHER" id="PTHR31845">
    <property type="entry name" value="FINGER DOMAIN PROTEIN, PUTATIVE-RELATED"/>
    <property type="match status" value="1"/>
</dbReference>
<dbReference type="Pfam" id="PF00172">
    <property type="entry name" value="Zn_clus"/>
    <property type="match status" value="1"/>
</dbReference>
<accession>A0A1V6NFY6</accession>
<dbReference type="SUPFAM" id="SSF57701">
    <property type="entry name" value="Zn2/Cys6 DNA-binding domain"/>
    <property type="match status" value="1"/>
</dbReference>
<keyword evidence="7" id="KW-0539">Nucleus</keyword>
<organism evidence="13 14">
    <name type="scientific">Penicillium polonicum</name>
    <dbReference type="NCBI Taxonomy" id="60169"/>
    <lineage>
        <taxon>Eukaryota</taxon>
        <taxon>Fungi</taxon>
        <taxon>Dikarya</taxon>
        <taxon>Ascomycota</taxon>
        <taxon>Pezizomycotina</taxon>
        <taxon>Eurotiomycetes</taxon>
        <taxon>Eurotiomycetidae</taxon>
        <taxon>Eurotiales</taxon>
        <taxon>Aspergillaceae</taxon>
        <taxon>Penicillium</taxon>
    </lineage>
</organism>
<evidence type="ECO:0000259" key="12">
    <source>
        <dbReference type="PROSITE" id="PS50048"/>
    </source>
</evidence>
<dbReference type="GO" id="GO:0000976">
    <property type="term" value="F:transcription cis-regulatory region binding"/>
    <property type="evidence" value="ECO:0007669"/>
    <property type="project" value="TreeGrafter"/>
</dbReference>
<sequence>MIPWDIPLYKMPSKRRILSCQPCRRLKTRCEVLPGSRQCARCISLRLECSLPSTSAITSPDSRSIGRPERTSDQHLGCHCANRLDAIEASLSEMKELLKSHLLGNDRSMTRDPTNEMHGTSSNLLPRKDINDSKATMHVPSETDISATTDIQPAPITVVRHVGSLITEPVTTGENDSLRGNMTEMGLDSDSFASVFQHGFDQITSWYPFPNETLTDLKENHPLLFAVCLLAGIRATAGLNRTNLHITLHTLVKTHLGKKTLDTPIDISTIHAMLIFSAWSFGPLVPGGRYIDSWLMSSTTITHCMLSFPLSELVSLVGLYDETNRNMCRMWIQASLVHLKYAIGTGRPSVVSCDRLHQWTEIVKYPGFETFDHIIAAELKLYIHLYEAIYHTVSSVPEAWENVNGWGRKCLGEGNNILRWPHSCASLILSRWELAKQNQSTPPNALMRNERINELTETVIRYAQRVLREIFVLCTAETPFVRPTYDYLLTAYAGVTLAEYCSNISDVHATYTLMEDVRTQARIPKSIEGVFSWATNVVQKKVKDVLDSKVVIPDDTFYSYPGSVADWAPFRFIDSMPASDWDGMNGSMQHF</sequence>
<keyword evidence="6" id="KW-0804">Transcription</keyword>
<dbReference type="Proteomes" id="UP000191408">
    <property type="component" value="Unassembled WGS sequence"/>
</dbReference>
<keyword evidence="4" id="KW-0805">Transcription regulation</keyword>
<dbReference type="InterPro" id="IPR001138">
    <property type="entry name" value="Zn2Cys6_DnaBD"/>
</dbReference>
<comment type="similarity">
    <text evidence="8">Belongs to the prtT family.</text>
</comment>
<comment type="subcellular location">
    <subcellularLocation>
        <location evidence="1">Nucleus</location>
    </subcellularLocation>
</comment>
<keyword evidence="3" id="KW-0862">Zinc</keyword>
<dbReference type="OrthoDB" id="2595934at2759"/>
<dbReference type="GO" id="GO:0008270">
    <property type="term" value="F:zinc ion binding"/>
    <property type="evidence" value="ECO:0007669"/>
    <property type="project" value="InterPro"/>
</dbReference>
<dbReference type="GO" id="GO:0005634">
    <property type="term" value="C:nucleus"/>
    <property type="evidence" value="ECO:0007669"/>
    <property type="project" value="UniProtKB-SubCell"/>
</dbReference>
<dbReference type="PROSITE" id="PS00463">
    <property type="entry name" value="ZN2_CY6_FUNGAL_1"/>
    <property type="match status" value="1"/>
</dbReference>
<dbReference type="GO" id="GO:0000981">
    <property type="term" value="F:DNA-binding transcription factor activity, RNA polymerase II-specific"/>
    <property type="evidence" value="ECO:0007669"/>
    <property type="project" value="InterPro"/>
</dbReference>
<name>A0A1V6NFY6_PENPO</name>
<evidence type="ECO:0000256" key="7">
    <source>
        <dbReference type="ARBA" id="ARBA00023242"/>
    </source>
</evidence>
<dbReference type="SMART" id="SM00066">
    <property type="entry name" value="GAL4"/>
    <property type="match status" value="1"/>
</dbReference>
<dbReference type="CDD" id="cd00067">
    <property type="entry name" value="GAL4"/>
    <property type="match status" value="1"/>
</dbReference>
<dbReference type="InterPro" id="IPR051089">
    <property type="entry name" value="prtT"/>
</dbReference>
<evidence type="ECO:0000256" key="3">
    <source>
        <dbReference type="ARBA" id="ARBA00022833"/>
    </source>
</evidence>
<dbReference type="PROSITE" id="PS50048">
    <property type="entry name" value="ZN2_CY6_FUNGAL_2"/>
    <property type="match status" value="1"/>
</dbReference>
<proteinExistence type="inferred from homology"/>
<evidence type="ECO:0000313" key="14">
    <source>
        <dbReference type="Proteomes" id="UP000191408"/>
    </source>
</evidence>
<comment type="caution">
    <text evidence="13">The sequence shown here is derived from an EMBL/GenBank/DDBJ whole genome shotgun (WGS) entry which is preliminary data.</text>
</comment>
<evidence type="ECO:0000256" key="10">
    <source>
        <dbReference type="ARBA" id="ARBA00042461"/>
    </source>
</evidence>
<feature type="domain" description="Zn(2)-C6 fungal-type" evidence="12">
    <location>
        <begin position="19"/>
        <end position="51"/>
    </location>
</feature>
<dbReference type="InterPro" id="IPR036864">
    <property type="entry name" value="Zn2-C6_fun-type_DNA-bd_sf"/>
</dbReference>
<dbReference type="STRING" id="60169.A0A1V6NFY6"/>
<evidence type="ECO:0000256" key="4">
    <source>
        <dbReference type="ARBA" id="ARBA00023015"/>
    </source>
</evidence>
<dbReference type="PANTHER" id="PTHR31845:SF34">
    <property type="entry name" value="TRANSCRIPTIONAL ACTIVATOR OF PROTEASES PRTT"/>
    <property type="match status" value="1"/>
</dbReference>
<evidence type="ECO:0000256" key="8">
    <source>
        <dbReference type="ARBA" id="ARBA00038134"/>
    </source>
</evidence>
<dbReference type="EMBL" id="MDYM01000009">
    <property type="protein sequence ID" value="OQD63326.1"/>
    <property type="molecule type" value="Genomic_DNA"/>
</dbReference>
<evidence type="ECO:0000256" key="6">
    <source>
        <dbReference type="ARBA" id="ARBA00023163"/>
    </source>
</evidence>
<keyword evidence="5" id="KW-0238">DNA-binding</keyword>
<evidence type="ECO:0000256" key="9">
    <source>
        <dbReference type="ARBA" id="ARBA00041135"/>
    </source>
</evidence>
<evidence type="ECO:0000256" key="11">
    <source>
        <dbReference type="SAM" id="MobiDB-lite"/>
    </source>
</evidence>
<evidence type="ECO:0000256" key="2">
    <source>
        <dbReference type="ARBA" id="ARBA00022723"/>
    </source>
</evidence>
<dbReference type="AlphaFoldDB" id="A0A1V6NFY6"/>